<dbReference type="AlphaFoldDB" id="A0A553NTM8"/>
<dbReference type="SMART" id="SM00521">
    <property type="entry name" value="CBF"/>
    <property type="match status" value="1"/>
</dbReference>
<evidence type="ECO:0000256" key="5">
    <source>
        <dbReference type="ARBA" id="ARBA00023163"/>
    </source>
</evidence>
<comment type="function">
    <text evidence="7">Component of the sequence-specific heterotrimeric transcription factor (NF-Y) which specifically recognizes a 5'-CCAAT-3' box motif found in the promoters of its target genes.</text>
</comment>
<evidence type="ECO:0000256" key="3">
    <source>
        <dbReference type="ARBA" id="ARBA00023125"/>
    </source>
</evidence>
<dbReference type="Pfam" id="PF02045">
    <property type="entry name" value="CBFB_NFYA"/>
    <property type="match status" value="1"/>
</dbReference>
<dbReference type="OMA" id="DEEGSHM"/>
<comment type="caution">
    <text evidence="9">The sequence shown here is derived from an EMBL/GenBank/DDBJ whole genome shotgun (WGS) entry which is preliminary data.</text>
</comment>
<dbReference type="InterPro" id="IPR001289">
    <property type="entry name" value="NFYA"/>
</dbReference>
<evidence type="ECO:0000256" key="6">
    <source>
        <dbReference type="ARBA" id="ARBA00023242"/>
    </source>
</evidence>
<dbReference type="OrthoDB" id="1097733at2759"/>
<evidence type="ECO:0000256" key="1">
    <source>
        <dbReference type="ARBA" id="ARBA00004123"/>
    </source>
</evidence>
<dbReference type="PANTHER" id="PTHR12632">
    <property type="entry name" value="TRANSCRIPTION FACTOR NF-Y ALPHA-RELATED"/>
    <property type="match status" value="1"/>
</dbReference>
<sequence length="267" mass="28275">MIQNSQGHQILQAQNGQQILVQTLNQPATTVSTGHAISVATSEAGMPTFAVQGANGLVLQQAGHQVIQTPDGQTLIYQPVTADGGVVQPTMQALSQGGQIIQLPTTATMTQPTAVVASSGTAGVTNVSSANGGGNIIMMVPGSNGSPSLQRIPLPGPEMLEEEPLYVNAKQYHRILKRRQARAKLEAEGRIPKERKKYLHESRHLHALKRVRGEGGKFNSNEGNEGDCEPLDKKPVIDGLSNGGAGQSMHLHHQYGGNSVLNSLHLS</sequence>
<protein>
    <recommendedName>
        <fullName evidence="7">Nuclear transcription factor Y subunit</fullName>
    </recommendedName>
</protein>
<dbReference type="PROSITE" id="PS51152">
    <property type="entry name" value="NFYA_HAP2_2"/>
    <property type="match status" value="1"/>
</dbReference>
<name>A0A553NTM8_TIGCA</name>
<dbReference type="EMBL" id="VCGU01000010">
    <property type="protein sequence ID" value="TRY68784.1"/>
    <property type="molecule type" value="Genomic_DNA"/>
</dbReference>
<comment type="subcellular location">
    <subcellularLocation>
        <location evidence="1 7">Nucleus</location>
    </subcellularLocation>
</comment>
<dbReference type="GO" id="GO:0003677">
    <property type="term" value="F:DNA binding"/>
    <property type="evidence" value="ECO:0007669"/>
    <property type="project" value="UniProtKB-KW"/>
</dbReference>
<dbReference type="GO" id="GO:0003700">
    <property type="term" value="F:DNA-binding transcription factor activity"/>
    <property type="evidence" value="ECO:0007669"/>
    <property type="project" value="UniProtKB-UniRule"/>
</dbReference>
<evidence type="ECO:0000313" key="9">
    <source>
        <dbReference type="EMBL" id="TRY68784.1"/>
    </source>
</evidence>
<keyword evidence="6 7" id="KW-0539">Nucleus</keyword>
<organism evidence="9 10">
    <name type="scientific">Tigriopus californicus</name>
    <name type="common">Marine copepod</name>
    <dbReference type="NCBI Taxonomy" id="6832"/>
    <lineage>
        <taxon>Eukaryota</taxon>
        <taxon>Metazoa</taxon>
        <taxon>Ecdysozoa</taxon>
        <taxon>Arthropoda</taxon>
        <taxon>Crustacea</taxon>
        <taxon>Multicrustacea</taxon>
        <taxon>Hexanauplia</taxon>
        <taxon>Copepoda</taxon>
        <taxon>Harpacticoida</taxon>
        <taxon>Harpacticidae</taxon>
        <taxon>Tigriopus</taxon>
    </lineage>
</organism>
<dbReference type="PRINTS" id="PR00616">
    <property type="entry name" value="CCAATSUBUNTB"/>
</dbReference>
<dbReference type="PROSITE" id="PS00686">
    <property type="entry name" value="NFYA_HAP2_1"/>
    <property type="match status" value="1"/>
</dbReference>
<feature type="region of interest" description="Disordered" evidence="8">
    <location>
        <begin position="211"/>
        <end position="251"/>
    </location>
</feature>
<evidence type="ECO:0000256" key="8">
    <source>
        <dbReference type="SAM" id="MobiDB-lite"/>
    </source>
</evidence>
<comment type="subunit">
    <text evidence="7">Heterotrimer.</text>
</comment>
<keyword evidence="4" id="KW-0010">Activator</keyword>
<accession>A0A553NTM8</accession>
<evidence type="ECO:0000256" key="4">
    <source>
        <dbReference type="ARBA" id="ARBA00023159"/>
    </source>
</evidence>
<dbReference type="InterPro" id="IPR018362">
    <property type="entry name" value="CCAAT-binding_factor_CS"/>
</dbReference>
<keyword evidence="2 7" id="KW-0805">Transcription regulation</keyword>
<evidence type="ECO:0000256" key="7">
    <source>
        <dbReference type="RuleBase" id="RU367155"/>
    </source>
</evidence>
<comment type="similarity">
    <text evidence="7">Belongs to the NFYA/HAP2 subunit family.</text>
</comment>
<dbReference type="Proteomes" id="UP000318571">
    <property type="component" value="Chromosome 1"/>
</dbReference>
<keyword evidence="3 7" id="KW-0238">DNA-binding</keyword>
<dbReference type="Gene3D" id="6.10.250.2430">
    <property type="match status" value="1"/>
</dbReference>
<evidence type="ECO:0000256" key="2">
    <source>
        <dbReference type="ARBA" id="ARBA00023015"/>
    </source>
</evidence>
<reference evidence="9 10" key="1">
    <citation type="journal article" date="2018" name="Nat. Ecol. Evol.">
        <title>Genomic signatures of mitonuclear coevolution across populations of Tigriopus californicus.</title>
        <authorList>
            <person name="Barreto F.S."/>
            <person name="Watson E.T."/>
            <person name="Lima T.G."/>
            <person name="Willett C.S."/>
            <person name="Edmands S."/>
            <person name="Li W."/>
            <person name="Burton R.S."/>
        </authorList>
    </citation>
    <scope>NUCLEOTIDE SEQUENCE [LARGE SCALE GENOMIC DNA]</scope>
    <source>
        <strain evidence="9 10">San Diego</strain>
    </source>
</reference>
<dbReference type="STRING" id="6832.A0A553NTM8"/>
<proteinExistence type="inferred from homology"/>
<dbReference type="GO" id="GO:0016602">
    <property type="term" value="C:CCAAT-binding factor complex"/>
    <property type="evidence" value="ECO:0007669"/>
    <property type="project" value="InterPro"/>
</dbReference>
<keyword evidence="5 7" id="KW-0804">Transcription</keyword>
<keyword evidence="10" id="KW-1185">Reference proteome</keyword>
<evidence type="ECO:0000313" key="10">
    <source>
        <dbReference type="Proteomes" id="UP000318571"/>
    </source>
</evidence>
<gene>
    <name evidence="9" type="ORF">TCAL_03063</name>
</gene>